<gene>
    <name evidence="2" type="ORF">Cboi02_000340500</name>
</gene>
<reference evidence="2" key="1">
    <citation type="submission" date="2023-04" db="EMBL/GenBank/DDBJ databases">
        <title>Candida boidinii NBRC 10035.</title>
        <authorList>
            <person name="Ichikawa N."/>
            <person name="Sato H."/>
            <person name="Tonouchi N."/>
        </authorList>
    </citation>
    <scope>NUCLEOTIDE SEQUENCE</scope>
    <source>
        <strain evidence="2">NBRC 10035</strain>
    </source>
</reference>
<dbReference type="EMBL" id="BSXN01001170">
    <property type="protein sequence ID" value="GME71938.1"/>
    <property type="molecule type" value="Genomic_DNA"/>
</dbReference>
<dbReference type="PANTHER" id="PTHR20916">
    <property type="entry name" value="CYSTEINE AND GLYCINE-RICH PROTEIN 2 BINDING PROTEIN"/>
    <property type="match status" value="1"/>
</dbReference>
<comment type="caution">
    <text evidence="2">The sequence shown here is derived from an EMBL/GenBank/DDBJ whole genome shotgun (WGS) entry which is preliminary data.</text>
</comment>
<dbReference type="Proteomes" id="UP001165120">
    <property type="component" value="Unassembled WGS sequence"/>
</dbReference>
<proteinExistence type="predicted"/>
<dbReference type="PANTHER" id="PTHR20916:SF18">
    <property type="entry name" value="IPT_TIG DOMAIN-CONTAINING PROTEIN"/>
    <property type="match status" value="1"/>
</dbReference>
<feature type="compositionally biased region" description="Polar residues" evidence="1">
    <location>
        <begin position="79"/>
        <end position="90"/>
    </location>
</feature>
<sequence>MSSVRGNNSDGSRPTLSTRRESIISVASSSDGEEGNEPGIEILSSQINTISNNNNSNNNNNNNNSNNNSSGSRSGRSSATAHTLSPSTNQDEPEVISLSDDEIMVTSSTTNRSDTSNTINTSSRANTPNNNNNNRNIIRTHDGGDNDEILIVGEGELGQEARDRFARNRNQLTQQWQQQQRQQFEQRLRQRIQQGGQDPQQQRLPGFFSLHLPGNTIFLPTDGDSNNNNNYNLRRSTRHRQVVQPPIENASMRRRNLRQQTNNQYARPFTEITFPFGQRSAYRQLLESFDQATNGGNTDGAAAFGIPPGDGNMYDPSDNIARRTRGGGRHIPVALRRASGDVLNFFNAFGQYLPINPNEYEGFAGRMGELIQGVNASFPGGGGGAELDSIPMHIMDQIRQTEEREENVRLDKRKQNFFPMV</sequence>
<feature type="region of interest" description="Disordered" evidence="1">
    <location>
        <begin position="1"/>
        <end position="141"/>
    </location>
</feature>
<feature type="compositionally biased region" description="Low complexity" evidence="1">
    <location>
        <begin position="51"/>
        <end position="78"/>
    </location>
</feature>
<feature type="compositionally biased region" description="Polar residues" evidence="1">
    <location>
        <begin position="1"/>
        <end position="17"/>
    </location>
</feature>
<protein>
    <submittedName>
        <fullName evidence="2">Unnamed protein product</fullName>
    </submittedName>
</protein>
<keyword evidence="3" id="KW-1185">Reference proteome</keyword>
<feature type="compositionally biased region" description="Acidic residues" evidence="1">
    <location>
        <begin position="91"/>
        <end position="103"/>
    </location>
</feature>
<accession>A0A9W6T0I3</accession>
<evidence type="ECO:0000313" key="3">
    <source>
        <dbReference type="Proteomes" id="UP001165120"/>
    </source>
</evidence>
<name>A0A9W6T0I3_CANBO</name>
<evidence type="ECO:0000256" key="1">
    <source>
        <dbReference type="SAM" id="MobiDB-lite"/>
    </source>
</evidence>
<evidence type="ECO:0000313" key="2">
    <source>
        <dbReference type="EMBL" id="GME71938.1"/>
    </source>
</evidence>
<dbReference type="AlphaFoldDB" id="A0A9W6T0I3"/>
<organism evidence="2 3">
    <name type="scientific">Candida boidinii</name>
    <name type="common">Yeast</name>
    <dbReference type="NCBI Taxonomy" id="5477"/>
    <lineage>
        <taxon>Eukaryota</taxon>
        <taxon>Fungi</taxon>
        <taxon>Dikarya</taxon>
        <taxon>Ascomycota</taxon>
        <taxon>Saccharomycotina</taxon>
        <taxon>Pichiomycetes</taxon>
        <taxon>Pichiales</taxon>
        <taxon>Pichiaceae</taxon>
        <taxon>Ogataea</taxon>
        <taxon>Ogataea/Candida clade</taxon>
    </lineage>
</organism>
<feature type="compositionally biased region" description="Low complexity" evidence="1">
    <location>
        <begin position="106"/>
        <end position="136"/>
    </location>
</feature>